<comment type="catalytic activity">
    <reaction evidence="18">
        <text>neurotensin + H2O = neurotensin(1-11) + L-isoleucyl-L-leucine</text>
        <dbReference type="Rhea" id="RHEA:71475"/>
        <dbReference type="ChEBI" id="CHEBI:15377"/>
        <dbReference type="ChEBI" id="CHEBI:147362"/>
        <dbReference type="ChEBI" id="CHEBI:190704"/>
        <dbReference type="ChEBI" id="CHEBI:190706"/>
    </reaction>
    <physiologicalReaction direction="left-to-right" evidence="18">
        <dbReference type="Rhea" id="RHEA:71476"/>
    </physiologicalReaction>
</comment>
<evidence type="ECO:0000256" key="10">
    <source>
        <dbReference type="ARBA" id="ARBA00022968"/>
    </source>
</evidence>
<dbReference type="PANTHER" id="PTHR11733:SF114">
    <property type="entry name" value="NEPRILYSIN"/>
    <property type="match status" value="1"/>
</dbReference>
<accession>A0ABP0H594</accession>
<evidence type="ECO:0000256" key="3">
    <source>
        <dbReference type="ARBA" id="ARBA00004606"/>
    </source>
</evidence>
<evidence type="ECO:0000256" key="6">
    <source>
        <dbReference type="ARBA" id="ARBA00022077"/>
    </source>
</evidence>
<evidence type="ECO:0000256" key="1">
    <source>
        <dbReference type="ARBA" id="ARBA00000716"/>
    </source>
</evidence>
<evidence type="ECO:0000256" key="9">
    <source>
        <dbReference type="ARBA" id="ARBA00022707"/>
    </source>
</evidence>
<organism evidence="21 22">
    <name type="scientific">Clavelina lepadiformis</name>
    <name type="common">Light-bulb sea squirt</name>
    <name type="synonym">Ascidia lepadiformis</name>
    <dbReference type="NCBI Taxonomy" id="159417"/>
    <lineage>
        <taxon>Eukaryota</taxon>
        <taxon>Metazoa</taxon>
        <taxon>Chordata</taxon>
        <taxon>Tunicata</taxon>
        <taxon>Ascidiacea</taxon>
        <taxon>Aplousobranchia</taxon>
        <taxon>Clavelinidae</taxon>
        <taxon>Clavelina</taxon>
    </lineage>
</organism>
<evidence type="ECO:0000256" key="5">
    <source>
        <dbReference type="ARBA" id="ARBA00012521"/>
    </source>
</evidence>
<name>A0ABP0H594_CLALP</name>
<evidence type="ECO:0000259" key="20">
    <source>
        <dbReference type="Pfam" id="PF05649"/>
    </source>
</evidence>
<evidence type="ECO:0000256" key="19">
    <source>
        <dbReference type="ARBA" id="ARBA00049470"/>
    </source>
</evidence>
<dbReference type="EMBL" id="CAWYQH010000174">
    <property type="protein sequence ID" value="CAK8698583.1"/>
    <property type="molecule type" value="Genomic_DNA"/>
</dbReference>
<comment type="caution">
    <text evidence="21">The sequence shown here is derived from an EMBL/GenBank/DDBJ whole genome shotgun (WGS) entry which is preliminary data.</text>
</comment>
<evidence type="ECO:0000256" key="12">
    <source>
        <dbReference type="ARBA" id="ARBA00031127"/>
    </source>
</evidence>
<dbReference type="InterPro" id="IPR008753">
    <property type="entry name" value="Peptidase_M13_N"/>
</dbReference>
<comment type="catalytic activity">
    <reaction evidence="19">
        <text>substance P + H2O = substance P(1-9) + L-Leu-L-Met-NH2</text>
        <dbReference type="Rhea" id="RHEA:71459"/>
        <dbReference type="ChEBI" id="CHEBI:15377"/>
        <dbReference type="ChEBI" id="CHEBI:190692"/>
        <dbReference type="ChEBI" id="CHEBI:190693"/>
        <dbReference type="ChEBI" id="CHEBI:190700"/>
    </reaction>
    <physiologicalReaction direction="left-to-right" evidence="19">
        <dbReference type="Rhea" id="RHEA:71460"/>
    </physiologicalReaction>
</comment>
<evidence type="ECO:0000256" key="7">
    <source>
        <dbReference type="ARBA" id="ARBA00022475"/>
    </source>
</evidence>
<keyword evidence="9" id="KW-0519">Myristate</keyword>
<dbReference type="InterPro" id="IPR000718">
    <property type="entry name" value="Peptidase_M13"/>
</dbReference>
<keyword evidence="10" id="KW-0735">Signal-anchor</keyword>
<dbReference type="Gene3D" id="1.10.1380.10">
    <property type="entry name" value="Neutral endopeptidase , domain2"/>
    <property type="match status" value="1"/>
</dbReference>
<evidence type="ECO:0000256" key="15">
    <source>
        <dbReference type="ARBA" id="ARBA00032584"/>
    </source>
</evidence>
<comment type="catalytic activity">
    <reaction evidence="1">
        <text>Preferential cleavage of polypeptides between hydrophobic residues, particularly with Phe or Tyr at P1'.</text>
        <dbReference type="EC" id="3.4.24.11"/>
    </reaction>
</comment>
<dbReference type="InterPro" id="IPR042089">
    <property type="entry name" value="Peptidase_M13_dom_2"/>
</dbReference>
<protein>
    <recommendedName>
        <fullName evidence="6">Neprilysin</fullName>
        <ecNumber evidence="5">3.4.24.11</ecNumber>
    </recommendedName>
    <alternativeName>
        <fullName evidence="15">Atriopeptidase</fullName>
    </alternativeName>
    <alternativeName>
        <fullName evidence="13">Enkephalinase</fullName>
    </alternativeName>
    <alternativeName>
        <fullName evidence="12">Neutral endopeptidase 24.11</fullName>
    </alternativeName>
    <alternativeName>
        <fullName evidence="14">Skin fibroblast elastase</fullName>
    </alternativeName>
</protein>
<keyword evidence="22" id="KW-1185">Reference proteome</keyword>
<evidence type="ECO:0000256" key="16">
    <source>
        <dbReference type="ARBA" id="ARBA00047638"/>
    </source>
</evidence>
<evidence type="ECO:0000256" key="2">
    <source>
        <dbReference type="ARBA" id="ARBA00004236"/>
    </source>
</evidence>
<dbReference type="EC" id="3.4.24.11" evidence="5"/>
<evidence type="ECO:0000313" key="21">
    <source>
        <dbReference type="EMBL" id="CAK8698583.1"/>
    </source>
</evidence>
<dbReference type="SUPFAM" id="SSF55486">
    <property type="entry name" value="Metalloproteases ('zincins'), catalytic domain"/>
    <property type="match status" value="1"/>
</dbReference>
<keyword evidence="8" id="KW-0597">Phosphoprotein</keyword>
<keyword evidence="10" id="KW-0812">Transmembrane</keyword>
<gene>
    <name evidence="21" type="ORF">CVLEPA_LOCUS32013</name>
</gene>
<evidence type="ECO:0000313" key="22">
    <source>
        <dbReference type="Proteomes" id="UP001642483"/>
    </source>
</evidence>
<dbReference type="PROSITE" id="PS51885">
    <property type="entry name" value="NEPRILYSIN"/>
    <property type="match status" value="1"/>
</dbReference>
<comment type="catalytic activity">
    <reaction evidence="16">
        <text>neurotensin + H2O = neurotensin(1-10) + L-tyrosyl-L-isoleucyl-L-leucine</text>
        <dbReference type="Rhea" id="RHEA:71479"/>
        <dbReference type="ChEBI" id="CHEBI:15377"/>
        <dbReference type="ChEBI" id="CHEBI:147362"/>
        <dbReference type="ChEBI" id="CHEBI:190705"/>
        <dbReference type="ChEBI" id="CHEBI:190707"/>
    </reaction>
    <physiologicalReaction direction="left-to-right" evidence="16">
        <dbReference type="Rhea" id="RHEA:71480"/>
    </physiologicalReaction>
</comment>
<keyword evidence="7" id="KW-0472">Membrane</keyword>
<keyword evidence="7" id="KW-1003">Cell membrane</keyword>
<proteinExistence type="inferred from homology"/>
<evidence type="ECO:0000256" key="14">
    <source>
        <dbReference type="ARBA" id="ARBA00031486"/>
    </source>
</evidence>
<evidence type="ECO:0000256" key="4">
    <source>
        <dbReference type="ARBA" id="ARBA00007357"/>
    </source>
</evidence>
<dbReference type="PANTHER" id="PTHR11733">
    <property type="entry name" value="ZINC METALLOPROTEASE FAMILY M13 NEPRILYSIN-RELATED"/>
    <property type="match status" value="1"/>
</dbReference>
<feature type="domain" description="Peptidase M13 N-terminal" evidence="20">
    <location>
        <begin position="7"/>
        <end position="398"/>
    </location>
</feature>
<evidence type="ECO:0000256" key="8">
    <source>
        <dbReference type="ARBA" id="ARBA00022553"/>
    </source>
</evidence>
<reference evidence="21 22" key="1">
    <citation type="submission" date="2024-02" db="EMBL/GenBank/DDBJ databases">
        <authorList>
            <person name="Daric V."/>
            <person name="Darras S."/>
        </authorList>
    </citation>
    <scope>NUCLEOTIDE SEQUENCE [LARGE SCALE GENOMIC DNA]</scope>
</reference>
<evidence type="ECO:0000256" key="11">
    <source>
        <dbReference type="ARBA" id="ARBA00023288"/>
    </source>
</evidence>
<dbReference type="CDD" id="cd08662">
    <property type="entry name" value="M13"/>
    <property type="match status" value="1"/>
</dbReference>
<comment type="subcellular location">
    <subcellularLocation>
        <location evidence="2">Cell membrane</location>
    </subcellularLocation>
    <subcellularLocation>
        <location evidence="3">Membrane</location>
        <topology evidence="3">Single-pass type II membrane protein</topology>
    </subcellularLocation>
</comment>
<evidence type="ECO:0000256" key="17">
    <source>
        <dbReference type="ARBA" id="ARBA00048093"/>
    </source>
</evidence>
<comment type="catalytic activity">
    <reaction evidence="17">
        <text>substance P + H2O = substance P(1-7) + L-Phe-Gly-L-Leu-L-Met-NH2</text>
        <dbReference type="Rhea" id="RHEA:71467"/>
        <dbReference type="ChEBI" id="CHEBI:15377"/>
        <dbReference type="ChEBI" id="CHEBI:190692"/>
        <dbReference type="ChEBI" id="CHEBI:190695"/>
        <dbReference type="ChEBI" id="CHEBI:190698"/>
    </reaction>
    <physiologicalReaction direction="left-to-right" evidence="17">
        <dbReference type="Rhea" id="RHEA:71468"/>
    </physiologicalReaction>
</comment>
<sequence>MDRDVNPCEDFYGYACGGFIRDWIIPDRWQTVSTFTEVDERNKQIRKRVLETLSEDDRDSIKKAKKFYASCMNTTKLDSLGVEPVLELIKQMGGWPVIGDSFDRDSFNLEKTLGAFTSGFSSKAILSAWVGKDEKDSSANIFQIGKPDLGLTDRKYYLDDGLRQKTHPGYRKFMSDFITMVAGDKANSDTTESVVDQIVQLETDIARAVKPKSETRNITSSYNKMSLQELANEVSGLNWTDYVNTVLSATAITVDADEKIVVYDMNYLKNFVGIINGKHELIHNYLIWSVLQARVIYMSSDLRETRQPFKDTLYGVSAEPARWKVCTYDTEKYFHMPVATLFLSEAFSENNKNMVEQMFENLRQAFRKMLAAYKWIDRQTRNKAVEKLDFMRAVLTYPDYIVDKFNLKLDYDYEDVVIEPNQFVKNIQTMIAWETKEELGKLKAAVDFNE</sequence>
<comment type="similarity">
    <text evidence="4">Belongs to the peptidase M13 family.</text>
</comment>
<evidence type="ECO:0000256" key="13">
    <source>
        <dbReference type="ARBA" id="ARBA00031362"/>
    </source>
</evidence>
<evidence type="ECO:0000256" key="18">
    <source>
        <dbReference type="ARBA" id="ARBA00049273"/>
    </source>
</evidence>
<dbReference type="Proteomes" id="UP001642483">
    <property type="component" value="Unassembled WGS sequence"/>
</dbReference>
<dbReference type="Pfam" id="PF05649">
    <property type="entry name" value="Peptidase_M13_N"/>
    <property type="match status" value="1"/>
</dbReference>
<keyword evidence="11" id="KW-0449">Lipoprotein</keyword>